<evidence type="ECO:0000313" key="3">
    <source>
        <dbReference type="Proteomes" id="UP000199387"/>
    </source>
</evidence>
<name>A0A1G6Q6M3_9BACL</name>
<evidence type="ECO:0000313" key="2">
    <source>
        <dbReference type="EMBL" id="SDC88122.1"/>
    </source>
</evidence>
<keyword evidence="1" id="KW-1133">Transmembrane helix</keyword>
<accession>A0A1G6Q6M3</accession>
<feature type="transmembrane region" description="Helical" evidence="1">
    <location>
        <begin position="239"/>
        <end position="256"/>
    </location>
</feature>
<sequence>MRSTGKGRGRFYEHYQVEDVLTFFSGQLVSAKSPDGMQVLLQEIALKDSLPPGSKELLTHLENEHLAPVLDVIEEQDRIVLVHPPLTGEPLSLMIHPRQGMEPAQALSVYRQLLRTAVRLAKLPIPLFTTLDPRNIIMEGSRPFVLFVSFEKFSKTPADEKWRFLLHFLLTGFQLERRPENPESDRSIQELPQSMKELVLLSMDPNQSMERVLEVAEKTVPPPAKNRPTKKKGRTMKRILYSTVVVVVLIAGAIAGNELFLNNRNAAAEVEDQAEKRLDQEGILSFSDVSFEREKMKTQSLPPSVQDSIHVTGELSQSDNQPFVLSLASEEVESDFGIRVDQKGQVHVFQYVNGETYDVVQTESNFTVQPDRRYKVDIFHFPGKPFRVAITEKESSKKWVAVGQVPMNSVYKIQLKGKEGTQFANPKVSKLEPNSDTLSKWMEWQPWLLVSGDGVLHRNQFHVDSEARIRVKKDKSSFVFKRKKGFDEDPLRLEMESVDGDRYYFTWSKEGRLELNRLGYENKKLGDAYIGTNYTPEEESRITIQNTSKGLSIQVEQGSQQSEIQTRPAKPITFRNYTIITQSELSLINK</sequence>
<gene>
    <name evidence="2" type="ORF">SAMN04488112_12013</name>
</gene>
<dbReference type="STRING" id="1236220.SAMN04488112_12013"/>
<dbReference type="SUPFAM" id="SSF56112">
    <property type="entry name" value="Protein kinase-like (PK-like)"/>
    <property type="match status" value="1"/>
</dbReference>
<keyword evidence="1" id="KW-0812">Transmembrane</keyword>
<dbReference type="EMBL" id="FMZA01000020">
    <property type="protein sequence ID" value="SDC88122.1"/>
    <property type="molecule type" value="Genomic_DNA"/>
</dbReference>
<proteinExistence type="predicted"/>
<evidence type="ECO:0000256" key="1">
    <source>
        <dbReference type="SAM" id="Phobius"/>
    </source>
</evidence>
<reference evidence="2 3" key="1">
    <citation type="submission" date="2016-10" db="EMBL/GenBank/DDBJ databases">
        <authorList>
            <person name="de Groot N.N."/>
        </authorList>
    </citation>
    <scope>NUCLEOTIDE SEQUENCE [LARGE SCALE GENOMIC DNA]</scope>
    <source>
        <strain evidence="2 3">DSM 45514</strain>
    </source>
</reference>
<dbReference type="AlphaFoldDB" id="A0A1G6Q6M3"/>
<dbReference type="Proteomes" id="UP000199387">
    <property type="component" value="Unassembled WGS sequence"/>
</dbReference>
<keyword evidence="1" id="KW-0472">Membrane</keyword>
<protein>
    <submittedName>
        <fullName evidence="2">Uncharacterized protein</fullName>
    </submittedName>
</protein>
<keyword evidence="3" id="KW-1185">Reference proteome</keyword>
<dbReference type="RefSeq" id="WP_091572207.1">
    <property type="nucleotide sequence ID" value="NZ_FMZA01000020.1"/>
</dbReference>
<organism evidence="2 3">
    <name type="scientific">Melghirimyces thermohalophilus</name>
    <dbReference type="NCBI Taxonomy" id="1236220"/>
    <lineage>
        <taxon>Bacteria</taxon>
        <taxon>Bacillati</taxon>
        <taxon>Bacillota</taxon>
        <taxon>Bacilli</taxon>
        <taxon>Bacillales</taxon>
        <taxon>Thermoactinomycetaceae</taxon>
        <taxon>Melghirimyces</taxon>
    </lineage>
</organism>
<dbReference type="InterPro" id="IPR011009">
    <property type="entry name" value="Kinase-like_dom_sf"/>
</dbReference>
<dbReference type="OrthoDB" id="2985620at2"/>